<proteinExistence type="predicted"/>
<dbReference type="EMBL" id="JBHFFA010000008">
    <property type="protein sequence ID" value="KAL2609882.1"/>
    <property type="molecule type" value="Genomic_DNA"/>
</dbReference>
<feature type="compositionally biased region" description="Polar residues" evidence="1">
    <location>
        <begin position="103"/>
        <end position="132"/>
    </location>
</feature>
<feature type="compositionally biased region" description="Low complexity" evidence="1">
    <location>
        <begin position="59"/>
        <end position="68"/>
    </location>
</feature>
<reference evidence="2 3" key="1">
    <citation type="submission" date="2024-09" db="EMBL/GenBank/DDBJ databases">
        <title>Chromosome-scale assembly of Riccia fluitans.</title>
        <authorList>
            <person name="Paukszto L."/>
            <person name="Sawicki J."/>
            <person name="Karawczyk K."/>
            <person name="Piernik-Szablinska J."/>
            <person name="Szczecinska M."/>
            <person name="Mazdziarz M."/>
        </authorList>
    </citation>
    <scope>NUCLEOTIDE SEQUENCE [LARGE SCALE GENOMIC DNA]</scope>
    <source>
        <strain evidence="2">Rf_01</strain>
        <tissue evidence="2">Aerial parts of the thallus</tissue>
    </source>
</reference>
<comment type="caution">
    <text evidence="2">The sequence shown here is derived from an EMBL/GenBank/DDBJ whole genome shotgun (WGS) entry which is preliminary data.</text>
</comment>
<evidence type="ECO:0000313" key="3">
    <source>
        <dbReference type="Proteomes" id="UP001605036"/>
    </source>
</evidence>
<feature type="region of interest" description="Disordered" evidence="1">
    <location>
        <begin position="1"/>
        <end position="134"/>
    </location>
</feature>
<sequence length="190" mass="21607">MDPRVQGGRPQDEPYGQKGRPLENLYQQRGKQLADEQFSGQRGRQQDVVKGRQDDSLTRQQQQRGKQQVLEEQKAFSGPRGWTEDPFARGKQQQTHDPFAGQRGNQMDSFGSNSQSKLQDSSPKYQENSIRLQTAREPYAQLDFEEPNKPALSYYAGQSELHEAPGPAVNPALTTMVKMVTMLNFMKVNY</sequence>
<feature type="compositionally biased region" description="Basic and acidic residues" evidence="1">
    <location>
        <begin position="44"/>
        <end position="57"/>
    </location>
</feature>
<keyword evidence="3" id="KW-1185">Reference proteome</keyword>
<accession>A0ABD1XLT8</accession>
<evidence type="ECO:0000313" key="2">
    <source>
        <dbReference type="EMBL" id="KAL2609882.1"/>
    </source>
</evidence>
<name>A0ABD1XLT8_9MARC</name>
<dbReference type="AlphaFoldDB" id="A0ABD1XLT8"/>
<protein>
    <submittedName>
        <fullName evidence="2">Uncharacterized protein</fullName>
    </submittedName>
</protein>
<organism evidence="2 3">
    <name type="scientific">Riccia fluitans</name>
    <dbReference type="NCBI Taxonomy" id="41844"/>
    <lineage>
        <taxon>Eukaryota</taxon>
        <taxon>Viridiplantae</taxon>
        <taxon>Streptophyta</taxon>
        <taxon>Embryophyta</taxon>
        <taxon>Marchantiophyta</taxon>
        <taxon>Marchantiopsida</taxon>
        <taxon>Marchantiidae</taxon>
        <taxon>Marchantiales</taxon>
        <taxon>Ricciaceae</taxon>
        <taxon>Riccia</taxon>
    </lineage>
</organism>
<gene>
    <name evidence="2" type="ORF">R1flu_028455</name>
</gene>
<evidence type="ECO:0000256" key="1">
    <source>
        <dbReference type="SAM" id="MobiDB-lite"/>
    </source>
</evidence>
<dbReference type="Proteomes" id="UP001605036">
    <property type="component" value="Unassembled WGS sequence"/>
</dbReference>